<dbReference type="PROSITE" id="PS51898">
    <property type="entry name" value="TYR_RECOMBINASE"/>
    <property type="match status" value="1"/>
</dbReference>
<dbReference type="InterPro" id="IPR013762">
    <property type="entry name" value="Integrase-like_cat_sf"/>
</dbReference>
<evidence type="ECO:0000256" key="2">
    <source>
        <dbReference type="ARBA" id="ARBA00023172"/>
    </source>
</evidence>
<dbReference type="EMBL" id="LAZR01028353">
    <property type="protein sequence ID" value="KKL62876.1"/>
    <property type="molecule type" value="Genomic_DNA"/>
</dbReference>
<evidence type="ECO:0000256" key="1">
    <source>
        <dbReference type="ARBA" id="ARBA00023125"/>
    </source>
</evidence>
<dbReference type="InterPro" id="IPR010998">
    <property type="entry name" value="Integrase_recombinase_N"/>
</dbReference>
<dbReference type="Pfam" id="PF00589">
    <property type="entry name" value="Phage_integrase"/>
    <property type="match status" value="1"/>
</dbReference>
<name>A0A0F9E9J0_9ZZZZ</name>
<dbReference type="PANTHER" id="PTHR30349:SF81">
    <property type="entry name" value="TYROSINE RECOMBINASE XERC"/>
    <property type="match status" value="1"/>
</dbReference>
<reference evidence="4" key="1">
    <citation type="journal article" date="2015" name="Nature">
        <title>Complex archaea that bridge the gap between prokaryotes and eukaryotes.</title>
        <authorList>
            <person name="Spang A."/>
            <person name="Saw J.H."/>
            <person name="Jorgensen S.L."/>
            <person name="Zaremba-Niedzwiedzka K."/>
            <person name="Martijn J."/>
            <person name="Lind A.E."/>
            <person name="van Eijk R."/>
            <person name="Schleper C."/>
            <person name="Guy L."/>
            <person name="Ettema T.J."/>
        </authorList>
    </citation>
    <scope>NUCLEOTIDE SEQUENCE</scope>
</reference>
<evidence type="ECO:0000313" key="4">
    <source>
        <dbReference type="EMBL" id="KKL62876.1"/>
    </source>
</evidence>
<dbReference type="GO" id="GO:0003677">
    <property type="term" value="F:DNA binding"/>
    <property type="evidence" value="ECO:0007669"/>
    <property type="project" value="UniProtKB-KW"/>
</dbReference>
<dbReference type="InterPro" id="IPR011010">
    <property type="entry name" value="DNA_brk_join_enz"/>
</dbReference>
<dbReference type="SUPFAM" id="SSF56349">
    <property type="entry name" value="DNA breaking-rejoining enzymes"/>
    <property type="match status" value="1"/>
</dbReference>
<dbReference type="InterPro" id="IPR050090">
    <property type="entry name" value="Tyrosine_recombinase_XerCD"/>
</dbReference>
<protein>
    <recommendedName>
        <fullName evidence="3">Tyr recombinase domain-containing protein</fullName>
    </recommendedName>
</protein>
<sequence>DLEEHGNAPSSINRHIWALKSYFRFRVETGVVGAELLKIRGLKTISRKPRFLADKEWDRLLKVAVDAVYDLETGSHARLRAKLSLALLYVYAGGGLRLSEAVGMKEEDIIDEGFLRVLRKGGHEDYVPVEDEVVRVVKDWITSRPPNGRFVFPGKAPDSPMARRTAQGLIKELCRRAGLPDVHVHSLRHTAGYQLRKAGASERDIQDVLGHKNIATTGIYTTLVREDLRRRLPKRFASARQARMDWK</sequence>
<keyword evidence="2" id="KW-0233">DNA recombination</keyword>
<comment type="caution">
    <text evidence="4">The sequence shown here is derived from an EMBL/GenBank/DDBJ whole genome shotgun (WGS) entry which is preliminary data.</text>
</comment>
<dbReference type="PANTHER" id="PTHR30349">
    <property type="entry name" value="PHAGE INTEGRASE-RELATED"/>
    <property type="match status" value="1"/>
</dbReference>
<dbReference type="InterPro" id="IPR002104">
    <property type="entry name" value="Integrase_catalytic"/>
</dbReference>
<feature type="domain" description="Tyr recombinase" evidence="3">
    <location>
        <begin position="47"/>
        <end position="233"/>
    </location>
</feature>
<organism evidence="4">
    <name type="scientific">marine sediment metagenome</name>
    <dbReference type="NCBI Taxonomy" id="412755"/>
    <lineage>
        <taxon>unclassified sequences</taxon>
        <taxon>metagenomes</taxon>
        <taxon>ecological metagenomes</taxon>
    </lineage>
</organism>
<gene>
    <name evidence="4" type="ORF">LCGC14_2180740</name>
</gene>
<proteinExistence type="predicted"/>
<accession>A0A0F9E9J0</accession>
<evidence type="ECO:0000259" key="3">
    <source>
        <dbReference type="PROSITE" id="PS51898"/>
    </source>
</evidence>
<feature type="non-terminal residue" evidence="4">
    <location>
        <position position="1"/>
    </location>
</feature>
<dbReference type="GO" id="GO:0015074">
    <property type="term" value="P:DNA integration"/>
    <property type="evidence" value="ECO:0007669"/>
    <property type="project" value="InterPro"/>
</dbReference>
<dbReference type="AlphaFoldDB" id="A0A0F9E9J0"/>
<dbReference type="Gene3D" id="1.10.150.130">
    <property type="match status" value="1"/>
</dbReference>
<dbReference type="GO" id="GO:0006310">
    <property type="term" value="P:DNA recombination"/>
    <property type="evidence" value="ECO:0007669"/>
    <property type="project" value="UniProtKB-KW"/>
</dbReference>
<keyword evidence="1" id="KW-0238">DNA-binding</keyword>
<dbReference type="Gene3D" id="1.10.443.10">
    <property type="entry name" value="Intergrase catalytic core"/>
    <property type="match status" value="1"/>
</dbReference>